<dbReference type="GO" id="GO:0005524">
    <property type="term" value="F:ATP binding"/>
    <property type="evidence" value="ECO:0007669"/>
    <property type="project" value="UniProtKB-UniRule"/>
</dbReference>
<protein>
    <submittedName>
        <fullName evidence="8">Serine/threonine protein kinase</fullName>
    </submittedName>
</protein>
<name>A0A852U2M6_9ACTN</name>
<keyword evidence="1" id="KW-0808">Transferase</keyword>
<dbReference type="PROSITE" id="PS00107">
    <property type="entry name" value="PROTEIN_KINASE_ATP"/>
    <property type="match status" value="1"/>
</dbReference>
<feature type="binding site" evidence="5">
    <location>
        <position position="41"/>
    </location>
    <ligand>
        <name>ATP</name>
        <dbReference type="ChEBI" id="CHEBI:30616"/>
    </ligand>
</feature>
<dbReference type="GO" id="GO:0004674">
    <property type="term" value="F:protein serine/threonine kinase activity"/>
    <property type="evidence" value="ECO:0007669"/>
    <property type="project" value="UniProtKB-KW"/>
</dbReference>
<dbReference type="Proteomes" id="UP000589036">
    <property type="component" value="Unassembled WGS sequence"/>
</dbReference>
<feature type="compositionally biased region" description="Low complexity" evidence="6">
    <location>
        <begin position="280"/>
        <end position="289"/>
    </location>
</feature>
<evidence type="ECO:0000259" key="7">
    <source>
        <dbReference type="PROSITE" id="PS50011"/>
    </source>
</evidence>
<dbReference type="InterPro" id="IPR017441">
    <property type="entry name" value="Protein_kinase_ATP_BS"/>
</dbReference>
<evidence type="ECO:0000313" key="8">
    <source>
        <dbReference type="EMBL" id="NYE50391.1"/>
    </source>
</evidence>
<proteinExistence type="predicted"/>
<evidence type="ECO:0000313" key="9">
    <source>
        <dbReference type="Proteomes" id="UP000589036"/>
    </source>
</evidence>
<comment type="caution">
    <text evidence="8">The sequence shown here is derived from an EMBL/GenBank/DDBJ whole genome shotgun (WGS) entry which is preliminary data.</text>
</comment>
<dbReference type="AlphaFoldDB" id="A0A852U2M6"/>
<evidence type="ECO:0000256" key="3">
    <source>
        <dbReference type="ARBA" id="ARBA00022777"/>
    </source>
</evidence>
<dbReference type="EMBL" id="JACCCC010000001">
    <property type="protein sequence ID" value="NYE50391.1"/>
    <property type="molecule type" value="Genomic_DNA"/>
</dbReference>
<keyword evidence="3 8" id="KW-0418">Kinase</keyword>
<dbReference type="PANTHER" id="PTHR43289:SF30">
    <property type="entry name" value="NON-SPECIFIC SERINE_THREONINE PROTEIN KINASE"/>
    <property type="match status" value="1"/>
</dbReference>
<feature type="region of interest" description="Disordered" evidence="6">
    <location>
        <begin position="213"/>
        <end position="340"/>
    </location>
</feature>
<dbReference type="PROSITE" id="PS50011">
    <property type="entry name" value="PROTEIN_KINASE_DOM"/>
    <property type="match status" value="1"/>
</dbReference>
<feature type="compositionally biased region" description="Basic residues" evidence="6">
    <location>
        <begin position="319"/>
        <end position="340"/>
    </location>
</feature>
<dbReference type="InterPro" id="IPR011009">
    <property type="entry name" value="Kinase-like_dom_sf"/>
</dbReference>
<dbReference type="SMART" id="SM00220">
    <property type="entry name" value="S_TKc"/>
    <property type="match status" value="1"/>
</dbReference>
<dbReference type="SUPFAM" id="SSF56112">
    <property type="entry name" value="Protein kinase-like (PK-like)"/>
    <property type="match status" value="1"/>
</dbReference>
<keyword evidence="9" id="KW-1185">Reference proteome</keyword>
<dbReference type="CDD" id="cd14014">
    <property type="entry name" value="STKc_PknB_like"/>
    <property type="match status" value="1"/>
</dbReference>
<evidence type="ECO:0000256" key="5">
    <source>
        <dbReference type="PROSITE-ProRule" id="PRU10141"/>
    </source>
</evidence>
<dbReference type="InterPro" id="IPR008271">
    <property type="entry name" value="Ser/Thr_kinase_AS"/>
</dbReference>
<keyword evidence="8" id="KW-0723">Serine/threonine-protein kinase</keyword>
<dbReference type="RefSeq" id="WP_179645879.1">
    <property type="nucleotide sequence ID" value="NZ_BAAAYY010000014.1"/>
</dbReference>
<evidence type="ECO:0000256" key="1">
    <source>
        <dbReference type="ARBA" id="ARBA00022679"/>
    </source>
</evidence>
<dbReference type="Pfam" id="PF00069">
    <property type="entry name" value="Pkinase"/>
    <property type="match status" value="1"/>
</dbReference>
<dbReference type="InterPro" id="IPR000719">
    <property type="entry name" value="Prot_kinase_dom"/>
</dbReference>
<reference evidence="8 9" key="1">
    <citation type="submission" date="2020-07" db="EMBL/GenBank/DDBJ databases">
        <title>Sequencing the genomes of 1000 actinobacteria strains.</title>
        <authorList>
            <person name="Klenk H.-P."/>
        </authorList>
    </citation>
    <scope>NUCLEOTIDE SEQUENCE [LARGE SCALE GENOMIC DNA]</scope>
    <source>
        <strain evidence="8 9">CXB654</strain>
    </source>
</reference>
<feature type="compositionally biased region" description="Low complexity" evidence="6">
    <location>
        <begin position="219"/>
        <end position="232"/>
    </location>
</feature>
<organism evidence="8 9">
    <name type="scientific">Spinactinospora alkalitolerans</name>
    <dbReference type="NCBI Taxonomy" id="687207"/>
    <lineage>
        <taxon>Bacteria</taxon>
        <taxon>Bacillati</taxon>
        <taxon>Actinomycetota</taxon>
        <taxon>Actinomycetes</taxon>
        <taxon>Streptosporangiales</taxon>
        <taxon>Nocardiopsidaceae</taxon>
        <taxon>Spinactinospora</taxon>
    </lineage>
</organism>
<dbReference type="PANTHER" id="PTHR43289">
    <property type="entry name" value="MITOGEN-ACTIVATED PROTEIN KINASE KINASE KINASE 20-RELATED"/>
    <property type="match status" value="1"/>
</dbReference>
<accession>A0A852U2M6</accession>
<evidence type="ECO:0000256" key="4">
    <source>
        <dbReference type="ARBA" id="ARBA00022840"/>
    </source>
</evidence>
<sequence length="340" mass="37357">MSAERVVIADRYELTAFVGRGGMGEVWEAYDRGLDRKVAVKLLRRDTLPETDRGDDVGERRFHRETRATARVEYPGVPAVYDTGVHEDTLFLVMQFIEGHLLSDVIAEEAPMPVPWVASITAQLASILAAAHDRSLVHRDLKPGNIILGPDGSLKLLDFGIAAVLDPGTTRLTMGVVPGTPHYMAPEQLEDKPATPRSDLYSLGCLMYELLTERPPSPGARSRPSRTSRSTPFPNRWERCATVFRRNSSASSATSSPNGRTTVPTTPTPCTGGWNRSFPGRATSRPGRSTTRRGRTSGRWPRCPNGPSAHVSAAPLRRPPGRRRALPRPIRRRCSPRPSG</sequence>
<dbReference type="Gene3D" id="3.30.200.20">
    <property type="entry name" value="Phosphorylase Kinase, domain 1"/>
    <property type="match status" value="1"/>
</dbReference>
<gene>
    <name evidence="8" type="ORF">HDA32_005511</name>
</gene>
<keyword evidence="4 5" id="KW-0067">ATP-binding</keyword>
<evidence type="ECO:0000256" key="2">
    <source>
        <dbReference type="ARBA" id="ARBA00022741"/>
    </source>
</evidence>
<dbReference type="Gene3D" id="1.10.510.10">
    <property type="entry name" value="Transferase(Phosphotransferase) domain 1"/>
    <property type="match status" value="1"/>
</dbReference>
<feature type="domain" description="Protein kinase" evidence="7">
    <location>
        <begin position="12"/>
        <end position="340"/>
    </location>
</feature>
<evidence type="ECO:0000256" key="6">
    <source>
        <dbReference type="SAM" id="MobiDB-lite"/>
    </source>
</evidence>
<feature type="compositionally biased region" description="Low complexity" evidence="6">
    <location>
        <begin position="248"/>
        <end position="271"/>
    </location>
</feature>
<keyword evidence="2 5" id="KW-0547">Nucleotide-binding</keyword>
<dbReference type="PROSITE" id="PS00108">
    <property type="entry name" value="PROTEIN_KINASE_ST"/>
    <property type="match status" value="1"/>
</dbReference>